<dbReference type="Pfam" id="PF05936">
    <property type="entry name" value="T6SS_VasE"/>
    <property type="match status" value="1"/>
</dbReference>
<evidence type="ECO:0000313" key="2">
    <source>
        <dbReference type="Proteomes" id="UP000274097"/>
    </source>
</evidence>
<sequence length="445" mass="48998">MSWDNRVVWSEGLFLRPQHFQQNDRYVEKLVRSRAAALRGYGWGFTELRLNRQMLSLGRIAIESASGVLEDGTPFSIPDDADQPAPFAVPEQLRGSVIHLALPLSQPGAVDTDARGHADVPVRHGAAEQALTDTNAGEREDVVIEVARPNFRLLPEEADRAGFTCLPVARLVELRTDRQVILDEAHIPPMLDCAASRVLSNMITEVTGLLRHRAEALAARVTQSGAQGVAEIADFLLLQAINRHEPRFGHFASTAMLHPEVLFAALAELAGELATFARAEKRPPSLAPYRHDDLARSFQPVLRSVRASLNTVLEQSAVPIPLRQHKYGVQVAEVADRTLYANAAFVLAVRADVRAERLRRELPAQIKIGPAEKLKELVNVALPGIGITPLPVAPRQIPFHVGASYFEIDQQSPLWRDMRTASALALHVAGEFPNLEMALWAIRGQ</sequence>
<reference evidence="1 2" key="1">
    <citation type="submission" date="2018-10" db="EMBL/GenBank/DDBJ databases">
        <title>Roseomonas sp. nov., isolated from feces of Tibetan antelopes in the Qinghai-Tibet plateau, China.</title>
        <authorList>
            <person name="Tian Z."/>
        </authorList>
    </citation>
    <scope>NUCLEOTIDE SEQUENCE [LARGE SCALE GENOMIC DNA]</scope>
    <source>
        <strain evidence="1 2">Z23</strain>
    </source>
</reference>
<dbReference type="RefSeq" id="WP_122140149.1">
    <property type="nucleotide sequence ID" value="NZ_RFLX01000030.1"/>
</dbReference>
<accession>A0ABX9VF62</accession>
<organism evidence="1 2">
    <name type="scientific">Teichococcus wenyumeiae</name>
    <dbReference type="NCBI Taxonomy" id="2478470"/>
    <lineage>
        <taxon>Bacteria</taxon>
        <taxon>Pseudomonadati</taxon>
        <taxon>Pseudomonadota</taxon>
        <taxon>Alphaproteobacteria</taxon>
        <taxon>Acetobacterales</taxon>
        <taxon>Roseomonadaceae</taxon>
        <taxon>Roseomonas</taxon>
    </lineage>
</organism>
<dbReference type="Proteomes" id="UP000274097">
    <property type="component" value="Unassembled WGS sequence"/>
</dbReference>
<dbReference type="NCBIfam" id="TIGR03353">
    <property type="entry name" value="VI_chp_4"/>
    <property type="match status" value="1"/>
</dbReference>
<name>A0ABX9VF62_9PROT</name>
<evidence type="ECO:0000313" key="1">
    <source>
        <dbReference type="EMBL" id="RMI17413.1"/>
    </source>
</evidence>
<keyword evidence="2" id="KW-1185">Reference proteome</keyword>
<proteinExistence type="predicted"/>
<dbReference type="InterPro" id="IPR010263">
    <property type="entry name" value="T6SS_TssK"/>
</dbReference>
<protein>
    <submittedName>
        <fullName evidence="1">Type VI secretion system baseplate subunit TssK</fullName>
    </submittedName>
</protein>
<dbReference type="PANTHER" id="PTHR35566">
    <property type="entry name" value="BLR3599 PROTEIN"/>
    <property type="match status" value="1"/>
</dbReference>
<gene>
    <name evidence="1" type="primary">tssK</name>
    <name evidence="1" type="ORF">EBE87_22800</name>
</gene>
<dbReference type="PANTHER" id="PTHR35566:SF1">
    <property type="entry name" value="TYPE VI SECRETION SYSTEM BASEPLATE COMPONENT TSSK1"/>
    <property type="match status" value="1"/>
</dbReference>
<dbReference type="EMBL" id="RFLX01000030">
    <property type="protein sequence ID" value="RMI17413.1"/>
    <property type="molecule type" value="Genomic_DNA"/>
</dbReference>
<comment type="caution">
    <text evidence="1">The sequence shown here is derived from an EMBL/GenBank/DDBJ whole genome shotgun (WGS) entry which is preliminary data.</text>
</comment>